<accession>A0A0F9NXF5</accession>
<sequence>MASRFWHKVKALTEITDLPNATGISTLNGQPYYHDGSNVVGLGISSPGKKYFVDGDNGATTNGGQGWGDAFSTIAGAISAADTGDSIFIRALAMATGATDPSNYAETLTIPADKDRLSLIGVPGTPAQGRQPQIKIGAGSTAMLTVRAPGCLIQGLSFNGGSSTGGGILLDDDGSTKTAFGTVIADCFFKNCKGSAAASTGGGIMIAATGGTWQCRFTGCHFFNNRAGITLKGTSQARPKDLVIEDCTFGADVNTTVDADIYLAAGSGVDGLIIRRCTFSVVDVPAYASSPDAARYVELTGCTDGVISGCDFSCQDSKTFGAAGDGAIIPTTIRMPRNYYEAAAASSDQGLVGRT</sequence>
<name>A0A0F9NXF5_9ZZZZ</name>
<dbReference type="EMBL" id="LAZR01002902">
    <property type="protein sequence ID" value="KKN24195.1"/>
    <property type="molecule type" value="Genomic_DNA"/>
</dbReference>
<dbReference type="AlphaFoldDB" id="A0A0F9NXF5"/>
<protein>
    <recommendedName>
        <fullName evidence="2">Right handed beta helix domain-containing protein</fullName>
    </recommendedName>
</protein>
<dbReference type="InterPro" id="IPR011050">
    <property type="entry name" value="Pectin_lyase_fold/virulence"/>
</dbReference>
<dbReference type="Gene3D" id="2.160.20.10">
    <property type="entry name" value="Single-stranded right-handed beta-helix, Pectin lyase-like"/>
    <property type="match status" value="1"/>
</dbReference>
<comment type="caution">
    <text evidence="1">The sequence shown here is derived from an EMBL/GenBank/DDBJ whole genome shotgun (WGS) entry which is preliminary data.</text>
</comment>
<gene>
    <name evidence="1" type="ORF">LCGC14_0897260</name>
</gene>
<evidence type="ECO:0008006" key="2">
    <source>
        <dbReference type="Google" id="ProtNLM"/>
    </source>
</evidence>
<dbReference type="SUPFAM" id="SSF51126">
    <property type="entry name" value="Pectin lyase-like"/>
    <property type="match status" value="1"/>
</dbReference>
<dbReference type="InterPro" id="IPR012334">
    <property type="entry name" value="Pectin_lyas_fold"/>
</dbReference>
<organism evidence="1">
    <name type="scientific">marine sediment metagenome</name>
    <dbReference type="NCBI Taxonomy" id="412755"/>
    <lineage>
        <taxon>unclassified sequences</taxon>
        <taxon>metagenomes</taxon>
        <taxon>ecological metagenomes</taxon>
    </lineage>
</organism>
<proteinExistence type="predicted"/>
<reference evidence="1" key="1">
    <citation type="journal article" date="2015" name="Nature">
        <title>Complex archaea that bridge the gap between prokaryotes and eukaryotes.</title>
        <authorList>
            <person name="Spang A."/>
            <person name="Saw J.H."/>
            <person name="Jorgensen S.L."/>
            <person name="Zaremba-Niedzwiedzka K."/>
            <person name="Martijn J."/>
            <person name="Lind A.E."/>
            <person name="van Eijk R."/>
            <person name="Schleper C."/>
            <person name="Guy L."/>
            <person name="Ettema T.J."/>
        </authorList>
    </citation>
    <scope>NUCLEOTIDE SEQUENCE</scope>
</reference>
<evidence type="ECO:0000313" key="1">
    <source>
        <dbReference type="EMBL" id="KKN24195.1"/>
    </source>
</evidence>